<organism evidence="2 3">
    <name type="scientific">Aeromicrobium fastidiosum</name>
    <dbReference type="NCBI Taxonomy" id="52699"/>
    <lineage>
        <taxon>Bacteria</taxon>
        <taxon>Bacillati</taxon>
        <taxon>Actinomycetota</taxon>
        <taxon>Actinomycetes</taxon>
        <taxon>Propionibacteriales</taxon>
        <taxon>Nocardioidaceae</taxon>
        <taxon>Aeromicrobium</taxon>
    </lineage>
</organism>
<feature type="region of interest" description="Disordered" evidence="1">
    <location>
        <begin position="1"/>
        <end position="45"/>
    </location>
</feature>
<dbReference type="AlphaFoldDB" id="A0A641AKA6"/>
<protein>
    <submittedName>
        <fullName evidence="2">Uncharacterized protein</fullName>
    </submittedName>
</protein>
<sequence length="77" mass="8618">MSCGSGTGGRAGSRPGARRGRRRWGSRAPTRGRTGRGPPSPWASRLASCRRWRCWSRSLRARRVPRRTAARERSEPS</sequence>
<proteinExistence type="predicted"/>
<dbReference type="EMBL" id="SDPP02000004">
    <property type="protein sequence ID" value="KAA1374750.1"/>
    <property type="molecule type" value="Genomic_DNA"/>
</dbReference>
<evidence type="ECO:0000256" key="1">
    <source>
        <dbReference type="SAM" id="MobiDB-lite"/>
    </source>
</evidence>
<accession>A0A641AKA6</accession>
<reference evidence="2" key="1">
    <citation type="submission" date="2019-09" db="EMBL/GenBank/DDBJ databases">
        <authorList>
            <person name="Li J."/>
        </authorList>
    </citation>
    <scope>NUCLEOTIDE SEQUENCE [LARGE SCALE GENOMIC DNA]</scope>
    <source>
        <strain evidence="2">NRBC 14897</strain>
    </source>
</reference>
<feature type="compositionally biased region" description="Basic residues" evidence="1">
    <location>
        <begin position="16"/>
        <end position="25"/>
    </location>
</feature>
<gene>
    <name evidence="2" type="ORF">ESP62_015275</name>
</gene>
<comment type="caution">
    <text evidence="2">The sequence shown here is derived from an EMBL/GenBank/DDBJ whole genome shotgun (WGS) entry which is preliminary data.</text>
</comment>
<dbReference type="Proteomes" id="UP001515100">
    <property type="component" value="Unassembled WGS sequence"/>
</dbReference>
<keyword evidence="3" id="KW-1185">Reference proteome</keyword>
<feature type="compositionally biased region" description="Gly residues" evidence="1">
    <location>
        <begin position="1"/>
        <end position="11"/>
    </location>
</feature>
<evidence type="ECO:0000313" key="2">
    <source>
        <dbReference type="EMBL" id="KAA1374750.1"/>
    </source>
</evidence>
<evidence type="ECO:0000313" key="3">
    <source>
        <dbReference type="Proteomes" id="UP001515100"/>
    </source>
</evidence>
<name>A0A641AKA6_9ACTN</name>